<keyword evidence="2" id="KW-0489">Methyltransferase</keyword>
<feature type="compositionally biased region" description="Low complexity" evidence="1">
    <location>
        <begin position="284"/>
        <end position="300"/>
    </location>
</feature>
<proteinExistence type="predicted"/>
<dbReference type="GO" id="GO:0008168">
    <property type="term" value="F:methyltransferase activity"/>
    <property type="evidence" value="ECO:0007669"/>
    <property type="project" value="UniProtKB-KW"/>
</dbReference>
<dbReference type="EMBL" id="GAKP01011573">
    <property type="protein sequence ID" value="JAC47379.1"/>
    <property type="molecule type" value="Transcribed_RNA"/>
</dbReference>
<accession>A0A034VY67</accession>
<feature type="compositionally biased region" description="Polar residues" evidence="1">
    <location>
        <begin position="269"/>
        <end position="283"/>
    </location>
</feature>
<keyword evidence="2" id="KW-0808">Transferase</keyword>
<reference evidence="2" key="1">
    <citation type="journal article" date="2014" name="BMC Genomics">
        <title>Characterizing the developmental transcriptome of the oriental fruit fly, Bactrocera dorsalis (Diptera: Tephritidae) through comparative genomic analysis with Drosophila melanogaster utilizing modENCODE datasets.</title>
        <authorList>
            <person name="Geib S.M."/>
            <person name="Calla B."/>
            <person name="Hall B."/>
            <person name="Hou S."/>
            <person name="Manoukis N.C."/>
        </authorList>
    </citation>
    <scope>NUCLEOTIDE SEQUENCE</scope>
    <source>
        <strain evidence="2">Punador</strain>
    </source>
</reference>
<feature type="region of interest" description="Disordered" evidence="1">
    <location>
        <begin position="269"/>
        <end position="300"/>
    </location>
</feature>
<organism evidence="2">
    <name type="scientific">Bactrocera dorsalis</name>
    <name type="common">Oriental fruit fly</name>
    <name type="synonym">Dacus dorsalis</name>
    <dbReference type="NCBI Taxonomy" id="27457"/>
    <lineage>
        <taxon>Eukaryota</taxon>
        <taxon>Metazoa</taxon>
        <taxon>Ecdysozoa</taxon>
        <taxon>Arthropoda</taxon>
        <taxon>Hexapoda</taxon>
        <taxon>Insecta</taxon>
        <taxon>Pterygota</taxon>
        <taxon>Neoptera</taxon>
        <taxon>Endopterygota</taxon>
        <taxon>Diptera</taxon>
        <taxon>Brachycera</taxon>
        <taxon>Muscomorpha</taxon>
        <taxon>Tephritoidea</taxon>
        <taxon>Tephritidae</taxon>
        <taxon>Bactrocera</taxon>
        <taxon>Bactrocera</taxon>
    </lineage>
</organism>
<dbReference type="OrthoDB" id="308383at2759"/>
<feature type="compositionally biased region" description="Low complexity" evidence="1">
    <location>
        <begin position="170"/>
        <end position="183"/>
    </location>
</feature>
<dbReference type="GO" id="GO:0032259">
    <property type="term" value="P:methylation"/>
    <property type="evidence" value="ECO:0007669"/>
    <property type="project" value="UniProtKB-KW"/>
</dbReference>
<protein>
    <submittedName>
        <fullName evidence="2">Histone-lysine N-methyltransferase trr</fullName>
    </submittedName>
</protein>
<feature type="region of interest" description="Disordered" evidence="1">
    <location>
        <begin position="161"/>
        <end position="183"/>
    </location>
</feature>
<dbReference type="AlphaFoldDB" id="A0A034VY67"/>
<name>A0A034VY67_BACDO</name>
<evidence type="ECO:0000256" key="1">
    <source>
        <dbReference type="SAM" id="MobiDB-lite"/>
    </source>
</evidence>
<feature type="region of interest" description="Disordered" evidence="1">
    <location>
        <begin position="1"/>
        <end position="31"/>
    </location>
</feature>
<evidence type="ECO:0000313" key="2">
    <source>
        <dbReference type="EMBL" id="JAC47379.1"/>
    </source>
</evidence>
<gene>
    <name evidence="2" type="primary">TRR</name>
</gene>
<sequence>MNQIKNIGSSENPKHNFQGNNTTPVKRNNSTEISISSTKKIKLDNTVWNTDGILIKKPVNESTKDEHTKKSFKKESVVKTLQNFPNQDGEVSGEKGKSAFNNIRNITIPSPSSPRNSEDIVVISSSAADYIVDKDCEKSIRNKPIPEASNTLLNTNITGRKEEQKPIQQLSLSSDNSHSGSLSRVVASGGNIMRPSTVTYTRITTASTISAGLPQNATVLNRRNISPNLKNQQVMTTSKKLASEVTQTTAKVSIGNTTISVPLLKPLNSSQHVHQSNSGSSEIQKQSQANTQTSSQQLSSQTQINLSKILTTKQGYKGSHPTIVSLSQLQIKPVSTTKLVQTKVFGKKLPQLQCSVATNSQPNSGLVTIAVSKAKPNIALNQSSSKKLISKQIPEDYYIIMSI</sequence>